<dbReference type="InterPro" id="IPR004761">
    <property type="entry name" value="Spore_GerAB"/>
</dbReference>
<feature type="transmembrane region" description="Helical" evidence="8">
    <location>
        <begin position="218"/>
        <end position="240"/>
    </location>
</feature>
<evidence type="ECO:0000256" key="1">
    <source>
        <dbReference type="ARBA" id="ARBA00004141"/>
    </source>
</evidence>
<dbReference type="NCBIfam" id="TIGR00912">
    <property type="entry name" value="2A0309"/>
    <property type="match status" value="1"/>
</dbReference>
<dbReference type="PANTHER" id="PTHR34975">
    <property type="entry name" value="SPORE GERMINATION PROTEIN A2"/>
    <property type="match status" value="1"/>
</dbReference>
<feature type="transmembrane region" description="Helical" evidence="8">
    <location>
        <begin position="116"/>
        <end position="137"/>
    </location>
</feature>
<dbReference type="PANTHER" id="PTHR34975:SF2">
    <property type="entry name" value="SPORE GERMINATION PROTEIN A2"/>
    <property type="match status" value="1"/>
</dbReference>
<organism evidence="9 10">
    <name type="scientific">Clostridium muellerianum</name>
    <dbReference type="NCBI Taxonomy" id="2716538"/>
    <lineage>
        <taxon>Bacteria</taxon>
        <taxon>Bacillati</taxon>
        <taxon>Bacillota</taxon>
        <taxon>Clostridia</taxon>
        <taxon>Eubacteriales</taxon>
        <taxon>Clostridiaceae</taxon>
        <taxon>Clostridium</taxon>
    </lineage>
</organism>
<evidence type="ECO:0000313" key="10">
    <source>
        <dbReference type="Proteomes" id="UP000537131"/>
    </source>
</evidence>
<dbReference type="RefSeq" id="WP_169298322.1">
    <property type="nucleotide sequence ID" value="NZ_JABBNI010000025.1"/>
</dbReference>
<keyword evidence="6 8" id="KW-1133">Transmembrane helix</keyword>
<keyword evidence="10" id="KW-1185">Reference proteome</keyword>
<feature type="transmembrane region" description="Helical" evidence="8">
    <location>
        <begin position="186"/>
        <end position="206"/>
    </location>
</feature>
<gene>
    <name evidence="9" type="ORF">HBE96_13860</name>
</gene>
<feature type="transmembrane region" description="Helical" evidence="8">
    <location>
        <begin position="12"/>
        <end position="34"/>
    </location>
</feature>
<keyword evidence="3" id="KW-0813">Transport</keyword>
<keyword evidence="4" id="KW-0309">Germination</keyword>
<feature type="transmembrane region" description="Helical" evidence="8">
    <location>
        <begin position="307"/>
        <end position="325"/>
    </location>
</feature>
<dbReference type="GO" id="GO:0016020">
    <property type="term" value="C:membrane"/>
    <property type="evidence" value="ECO:0007669"/>
    <property type="project" value="UniProtKB-SubCell"/>
</dbReference>
<evidence type="ECO:0000256" key="5">
    <source>
        <dbReference type="ARBA" id="ARBA00022692"/>
    </source>
</evidence>
<sequence length="365" mass="40604">MNKTRITSHQLFALTVNYSCGTSIIVVSASLAGIAKQDAWICTILTPLFGLFFVWIYYYLASLYPNKSYVDIICSVFGKWCGSFISAAFVFICLLDVPQIIWYVGNFITTQSLINTPIYVVNTVIIIAVVIGVLYGIEAIARASEIFIYIVSFMLILAFILVSPNAKFQNVLPVLEKGIIPVLKGAVLLSSYTTWSLIVLNMIYPLNVSNVKDIRKPLFIGYLWGSFIIFMCNSMSILVLGSNIAANLSFPTYALAKEINVGIVFTRMEAIISASWIITLFFKALLYFYGGTIGVSQLLGLKDYKKIVLPLGLISTVFSNIVYPNSTYEAKWDSTTWVLLIGTFAVVLPIVILTIHAIKNKMRIK</sequence>
<dbReference type="EMBL" id="JABBNI010000025">
    <property type="protein sequence ID" value="NMM63738.1"/>
    <property type="molecule type" value="Genomic_DNA"/>
</dbReference>
<name>A0A7Y0HQF3_9CLOT</name>
<feature type="transmembrane region" description="Helical" evidence="8">
    <location>
        <begin position="40"/>
        <end position="60"/>
    </location>
</feature>
<dbReference type="Proteomes" id="UP000537131">
    <property type="component" value="Unassembled WGS sequence"/>
</dbReference>
<evidence type="ECO:0000256" key="3">
    <source>
        <dbReference type="ARBA" id="ARBA00022448"/>
    </source>
</evidence>
<accession>A0A7Y0HQF3</accession>
<evidence type="ECO:0000256" key="7">
    <source>
        <dbReference type="ARBA" id="ARBA00023136"/>
    </source>
</evidence>
<comment type="caution">
    <text evidence="9">The sequence shown here is derived from an EMBL/GenBank/DDBJ whole genome shotgun (WGS) entry which is preliminary data.</text>
</comment>
<evidence type="ECO:0000256" key="4">
    <source>
        <dbReference type="ARBA" id="ARBA00022544"/>
    </source>
</evidence>
<reference evidence="9 10" key="1">
    <citation type="submission" date="2020-04" db="EMBL/GenBank/DDBJ databases">
        <authorList>
            <person name="Doyle D.A."/>
        </authorList>
    </citation>
    <scope>NUCLEOTIDE SEQUENCE [LARGE SCALE GENOMIC DNA]</scope>
    <source>
        <strain evidence="9 10">P21</strain>
    </source>
</reference>
<feature type="transmembrane region" description="Helical" evidence="8">
    <location>
        <begin position="337"/>
        <end position="358"/>
    </location>
</feature>
<dbReference type="Pfam" id="PF03845">
    <property type="entry name" value="Spore_permease"/>
    <property type="match status" value="1"/>
</dbReference>
<evidence type="ECO:0000256" key="8">
    <source>
        <dbReference type="SAM" id="Phobius"/>
    </source>
</evidence>
<keyword evidence="7 8" id="KW-0472">Membrane</keyword>
<feature type="transmembrane region" description="Helical" evidence="8">
    <location>
        <begin position="270"/>
        <end position="295"/>
    </location>
</feature>
<protein>
    <submittedName>
        <fullName evidence="9">Endospore germination permease</fullName>
    </submittedName>
</protein>
<dbReference type="GO" id="GO:0009847">
    <property type="term" value="P:spore germination"/>
    <property type="evidence" value="ECO:0007669"/>
    <property type="project" value="InterPro"/>
</dbReference>
<comment type="subcellular location">
    <subcellularLocation>
        <location evidence="1">Membrane</location>
        <topology evidence="1">Multi-pass membrane protein</topology>
    </subcellularLocation>
</comment>
<evidence type="ECO:0000256" key="6">
    <source>
        <dbReference type="ARBA" id="ARBA00022989"/>
    </source>
</evidence>
<evidence type="ECO:0000313" key="9">
    <source>
        <dbReference type="EMBL" id="NMM63738.1"/>
    </source>
</evidence>
<feature type="transmembrane region" description="Helical" evidence="8">
    <location>
        <begin position="146"/>
        <end position="166"/>
    </location>
</feature>
<proteinExistence type="inferred from homology"/>
<evidence type="ECO:0000256" key="2">
    <source>
        <dbReference type="ARBA" id="ARBA00007998"/>
    </source>
</evidence>
<feature type="transmembrane region" description="Helical" evidence="8">
    <location>
        <begin position="80"/>
        <end position="104"/>
    </location>
</feature>
<reference evidence="9 10" key="2">
    <citation type="submission" date="2020-06" db="EMBL/GenBank/DDBJ databases">
        <title>Complete Genome Sequence of Clostridium muelleri sp. nov. P21T, an Acid-Alcohol Producing Acetogen Isolated from Old Hay.</title>
        <authorList>
            <person name="Duncan K.E."/>
            <person name="Tanner R.S."/>
        </authorList>
    </citation>
    <scope>NUCLEOTIDE SEQUENCE [LARGE SCALE GENOMIC DNA]</scope>
    <source>
        <strain evidence="9 10">P21</strain>
    </source>
</reference>
<dbReference type="AlphaFoldDB" id="A0A7Y0HQF3"/>
<keyword evidence="5 8" id="KW-0812">Transmembrane</keyword>
<comment type="similarity">
    <text evidence="2">Belongs to the amino acid-polyamine-organocation (APC) superfamily. Spore germination protein (SGP) (TC 2.A.3.9) family.</text>
</comment>